<feature type="domain" description="Pesticidal crystal protein Cry22Aa Ig-like" evidence="1">
    <location>
        <begin position="38"/>
        <end position="107"/>
    </location>
</feature>
<accession>A0A6S6SVZ3</accession>
<dbReference type="InterPro" id="IPR008969">
    <property type="entry name" value="CarboxyPept-like_regulatory"/>
</dbReference>
<dbReference type="AlphaFoldDB" id="A0A6S6SVZ3"/>
<reference evidence="2" key="1">
    <citation type="submission" date="2020-01" db="EMBL/GenBank/DDBJ databases">
        <authorList>
            <person name="Meier V. D."/>
            <person name="Meier V D."/>
        </authorList>
    </citation>
    <scope>NUCLEOTIDE SEQUENCE</scope>
    <source>
        <strain evidence="2">HLG_WM_MAG_02</strain>
    </source>
</reference>
<dbReference type="Gene3D" id="2.60.40.10">
    <property type="entry name" value="Immunoglobulins"/>
    <property type="match status" value="1"/>
</dbReference>
<name>A0A6S6SVZ3_9BACT</name>
<dbReference type="Gene3D" id="2.60.120.380">
    <property type="match status" value="1"/>
</dbReference>
<dbReference type="SUPFAM" id="SSF49464">
    <property type="entry name" value="Carboxypeptidase regulatory domain-like"/>
    <property type="match status" value="2"/>
</dbReference>
<sequence>MLQQRLIKCFLVSITILLMLGCGSESDKSVTDTLAPVITIDGDNPISVDEGSTYTDAGASAIDAVDGIVNVTSMSTVDTTTVGEYTVTYSATDTSANTATATRIVNVIAVNTDFRAVEGVIRNYKTGLAVAGVDVSVGSRTVTSDANGAYLLQVDGNPGDRIVVGISGDGYSSTSKIVSMGTEVNARMLLNVDVLPVAFRETFDSTQDFTAQVADSPANVAIEANSLVNANGDTVTGDITAELTPIDPALDISLMPGNMTISSGDPIASYGAMTVTFTDATGNPLNLATGETSTIRIPVSNRGTATVPNSIPLFYFDATEGFWVEEGTATLSSDGTYYEGTVSHFSTWNADYLYESISIQGCVQNEDGTKIVNALVEMEGFNYNGMASTYTDSNGNFSVNAMKNGISLVFSSTSEKVSNTVKVGDDESTATSITLEDCLIVGDVPLTARLTWGENPRDLDTHIIGPNSYHIWYASQGHLGIEPFARLDVDDTSSYGPEVFTALRFPEAGTYHYAVYHYSGSSTISASPARVELILNGERKVFIPSAGQVNESWWNVFDIVVDADGNISIVPINTWSSDTPTSSQKLNRVTMPLKV</sequence>
<proteinExistence type="predicted"/>
<dbReference type="EMBL" id="CACVAZ010000039">
    <property type="protein sequence ID" value="CAA6807455.1"/>
    <property type="molecule type" value="Genomic_DNA"/>
</dbReference>
<protein>
    <recommendedName>
        <fullName evidence="1">Pesticidal crystal protein Cry22Aa Ig-like domain-containing protein</fullName>
    </recommendedName>
</protein>
<organism evidence="2">
    <name type="scientific">uncultured Sulfurovum sp</name>
    <dbReference type="NCBI Taxonomy" id="269237"/>
    <lineage>
        <taxon>Bacteria</taxon>
        <taxon>Pseudomonadati</taxon>
        <taxon>Campylobacterota</taxon>
        <taxon>Epsilonproteobacteria</taxon>
        <taxon>Campylobacterales</taxon>
        <taxon>Sulfurovaceae</taxon>
        <taxon>Sulfurovum</taxon>
        <taxon>environmental samples</taxon>
    </lineage>
</organism>
<gene>
    <name evidence="2" type="ORF">HELGO_WM33913</name>
</gene>
<dbReference type="PROSITE" id="PS51257">
    <property type="entry name" value="PROKAR_LIPOPROTEIN"/>
    <property type="match status" value="1"/>
</dbReference>
<dbReference type="InterPro" id="IPR013783">
    <property type="entry name" value="Ig-like_fold"/>
</dbReference>
<dbReference type="InterPro" id="IPR032179">
    <property type="entry name" value="Cry22Aa_Ig-like"/>
</dbReference>
<dbReference type="Gene3D" id="2.60.40.1120">
    <property type="entry name" value="Carboxypeptidase-like, regulatory domain"/>
    <property type="match status" value="1"/>
</dbReference>
<dbReference type="Pfam" id="PF16403">
    <property type="entry name" value="Bact_surface_Ig-like"/>
    <property type="match status" value="1"/>
</dbReference>
<evidence type="ECO:0000259" key="1">
    <source>
        <dbReference type="Pfam" id="PF16403"/>
    </source>
</evidence>
<evidence type="ECO:0000313" key="2">
    <source>
        <dbReference type="EMBL" id="CAA6807455.1"/>
    </source>
</evidence>